<organism evidence="2">
    <name type="scientific">marine metagenome</name>
    <dbReference type="NCBI Taxonomy" id="408172"/>
    <lineage>
        <taxon>unclassified sequences</taxon>
        <taxon>metagenomes</taxon>
        <taxon>ecological metagenomes</taxon>
    </lineage>
</organism>
<evidence type="ECO:0000256" key="1">
    <source>
        <dbReference type="SAM" id="Phobius"/>
    </source>
</evidence>
<feature type="transmembrane region" description="Helical" evidence="1">
    <location>
        <begin position="60"/>
        <end position="77"/>
    </location>
</feature>
<reference evidence="2" key="1">
    <citation type="submission" date="2018-05" db="EMBL/GenBank/DDBJ databases">
        <authorList>
            <person name="Lanie J.A."/>
            <person name="Ng W.-L."/>
            <person name="Kazmierczak K.M."/>
            <person name="Andrzejewski T.M."/>
            <person name="Davidsen T.M."/>
            <person name="Wayne K.J."/>
            <person name="Tettelin H."/>
            <person name="Glass J.I."/>
            <person name="Rusch D."/>
            <person name="Podicherti R."/>
            <person name="Tsui H.-C.T."/>
            <person name="Winkler M.E."/>
        </authorList>
    </citation>
    <scope>NUCLEOTIDE SEQUENCE</scope>
</reference>
<dbReference type="AlphaFoldDB" id="A0A382GS57"/>
<feature type="transmembrane region" description="Helical" evidence="1">
    <location>
        <begin position="216"/>
        <end position="237"/>
    </location>
</feature>
<keyword evidence="1" id="KW-1133">Transmembrane helix</keyword>
<sequence length="318" mass="35727">MLLHYSASFQKNSTQKINIQMLTSGPGKFLAPTSLGAGYAVAKMLSLRAVDAELAIAQDFFYQFLAGVLLGFALRPVANMIYWKRSSSIIVFSTFLIALGPLGQTFRHLLWGTPLNDAFWSQIIPEVIAAIFVGMMVTFLLPSSQQVIGPGFLWRRLKQEINIPGTVKVLGCGFTYMLLFIIFQITFDESYAAPFWSDRLQELLHLPPLSPHSKVLLLWGQGILNTLMLLPFFLLFFREKVELTVVLGSLTFVVADFAPAFANIQRIEPLLLLDQVFVGFCLQFLFVATAVFCFGRNQQKQHANNFSEKSHSNQKTNK</sequence>
<evidence type="ECO:0000313" key="2">
    <source>
        <dbReference type="EMBL" id="SVB77403.1"/>
    </source>
</evidence>
<dbReference type="EMBL" id="UINC01056868">
    <property type="protein sequence ID" value="SVB77403.1"/>
    <property type="molecule type" value="Genomic_DNA"/>
</dbReference>
<feature type="transmembrane region" description="Helical" evidence="1">
    <location>
        <begin position="89"/>
        <end position="106"/>
    </location>
</feature>
<protein>
    <submittedName>
        <fullName evidence="2">Uncharacterized protein</fullName>
    </submittedName>
</protein>
<accession>A0A382GS57</accession>
<keyword evidence="1" id="KW-0812">Transmembrane</keyword>
<keyword evidence="1" id="KW-0472">Membrane</keyword>
<gene>
    <name evidence="2" type="ORF">METZ01_LOCUS230257</name>
</gene>
<feature type="transmembrane region" description="Helical" evidence="1">
    <location>
        <begin position="276"/>
        <end position="295"/>
    </location>
</feature>
<feature type="transmembrane region" description="Helical" evidence="1">
    <location>
        <begin position="244"/>
        <end position="264"/>
    </location>
</feature>
<proteinExistence type="predicted"/>
<feature type="transmembrane region" description="Helical" evidence="1">
    <location>
        <begin position="118"/>
        <end position="141"/>
    </location>
</feature>
<name>A0A382GS57_9ZZZZ</name>
<feature type="transmembrane region" description="Helical" evidence="1">
    <location>
        <begin position="161"/>
        <end position="187"/>
    </location>
</feature>